<dbReference type="Proteomes" id="UP001057025">
    <property type="component" value="Chromosome"/>
</dbReference>
<reference evidence="1" key="1">
    <citation type="submission" date="2022-05" db="EMBL/GenBank/DDBJ databases">
        <authorList>
            <person name="Oliphant S.A."/>
            <person name="Watson-Haigh N.S."/>
            <person name="Sumby K.M."/>
            <person name="Gardner J.M."/>
            <person name="Jiranek V."/>
        </authorList>
    </citation>
    <scope>NUCLEOTIDE SEQUENCE</scope>
    <source>
        <strain evidence="1">KI11_C11</strain>
    </source>
</reference>
<evidence type="ECO:0000313" key="1">
    <source>
        <dbReference type="EMBL" id="USS88509.1"/>
    </source>
</evidence>
<accession>A0ABY5BTP8</accession>
<proteinExistence type="predicted"/>
<keyword evidence="2" id="KW-1185">Reference proteome</keyword>
<evidence type="ECO:0000313" key="2">
    <source>
        <dbReference type="Proteomes" id="UP001057025"/>
    </source>
</evidence>
<sequence length="115" mass="13483">MIGKIKDDTPVTDDKNGIEYKLHRYRNVFDENRFSLHIRFKNTNDMLIRIDIHNGTHINPDGTKIGENHMHTYKRIEGVLEKDKIATELPKEINDLSSLFTVLSQFLDYTNTHEV</sequence>
<dbReference type="InterPro" id="IPR053916">
    <property type="entry name" value="DUF6978"/>
</dbReference>
<organism evidence="1 2">
    <name type="scientific">Fructilactobacillus hinvesii</name>
    <dbReference type="NCBI Taxonomy" id="2940300"/>
    <lineage>
        <taxon>Bacteria</taxon>
        <taxon>Bacillati</taxon>
        <taxon>Bacillota</taxon>
        <taxon>Bacilli</taxon>
        <taxon>Lactobacillales</taxon>
        <taxon>Lactobacillaceae</taxon>
        <taxon>Fructilactobacillus</taxon>
    </lineage>
</organism>
<dbReference type="EMBL" id="CP097118">
    <property type="protein sequence ID" value="USS88509.1"/>
    <property type="molecule type" value="Genomic_DNA"/>
</dbReference>
<protein>
    <submittedName>
        <fullName evidence="1">Uncharacterized protein</fullName>
    </submittedName>
</protein>
<dbReference type="Pfam" id="PF22398">
    <property type="entry name" value="DUF6978"/>
    <property type="match status" value="1"/>
</dbReference>
<gene>
    <name evidence="1" type="ORF">M3M39_03275</name>
</gene>
<name>A0ABY5BTP8_9LACO</name>